<dbReference type="KEGG" id="pco:PHACADRAFT_266266"/>
<feature type="compositionally biased region" description="Polar residues" evidence="1">
    <location>
        <begin position="7"/>
        <end position="18"/>
    </location>
</feature>
<protein>
    <submittedName>
        <fullName evidence="2">Uncharacterized protein</fullName>
    </submittedName>
</protein>
<gene>
    <name evidence="2" type="ORF">PHACADRAFT_266266</name>
</gene>
<feature type="region of interest" description="Disordered" evidence="1">
    <location>
        <begin position="1"/>
        <end position="21"/>
    </location>
</feature>
<evidence type="ECO:0000313" key="3">
    <source>
        <dbReference type="Proteomes" id="UP000008370"/>
    </source>
</evidence>
<dbReference type="Proteomes" id="UP000008370">
    <property type="component" value="Unassembled WGS sequence"/>
</dbReference>
<dbReference type="GeneID" id="18919352"/>
<sequence length="82" mass="8834">MCAPESQPHNTFPTNNLSHPIGVPRPEPGCLANSARRFKAGCGNLHTAARAALFGELLEWYYAKGETYLGMCSTAILKNKAA</sequence>
<evidence type="ECO:0000256" key="1">
    <source>
        <dbReference type="SAM" id="MobiDB-lite"/>
    </source>
</evidence>
<keyword evidence="3" id="KW-1185">Reference proteome</keyword>
<dbReference type="EMBL" id="JH930885">
    <property type="protein sequence ID" value="EKM48604.1"/>
    <property type="molecule type" value="Genomic_DNA"/>
</dbReference>
<organism evidence="2 3">
    <name type="scientific">Phanerochaete carnosa (strain HHB-10118-sp)</name>
    <name type="common">White-rot fungus</name>
    <name type="synonym">Peniophora carnosa</name>
    <dbReference type="NCBI Taxonomy" id="650164"/>
    <lineage>
        <taxon>Eukaryota</taxon>
        <taxon>Fungi</taxon>
        <taxon>Dikarya</taxon>
        <taxon>Basidiomycota</taxon>
        <taxon>Agaricomycotina</taxon>
        <taxon>Agaricomycetes</taxon>
        <taxon>Polyporales</taxon>
        <taxon>Phanerochaetaceae</taxon>
        <taxon>Phanerochaete</taxon>
    </lineage>
</organism>
<dbReference type="RefSeq" id="XP_007402844.1">
    <property type="nucleotide sequence ID" value="XM_007402782.1"/>
</dbReference>
<reference evidence="2 3" key="1">
    <citation type="journal article" date="2012" name="BMC Genomics">
        <title>Comparative genomics of the white-rot fungi, Phanerochaete carnosa and P. chrysosporium, to elucidate the genetic basis of the distinct wood types they colonize.</title>
        <authorList>
            <person name="Suzuki H."/>
            <person name="MacDonald J."/>
            <person name="Syed K."/>
            <person name="Salamov A."/>
            <person name="Hori C."/>
            <person name="Aerts A."/>
            <person name="Henrissat B."/>
            <person name="Wiebenga A."/>
            <person name="vanKuyk P.A."/>
            <person name="Barry K."/>
            <person name="Lindquist E."/>
            <person name="LaButti K."/>
            <person name="Lapidus A."/>
            <person name="Lucas S."/>
            <person name="Coutinho P."/>
            <person name="Gong Y."/>
            <person name="Samejima M."/>
            <person name="Mahadevan R."/>
            <person name="Abou-Zaid M."/>
            <person name="de Vries R.P."/>
            <person name="Igarashi K."/>
            <person name="Yadav J.S."/>
            <person name="Grigoriev I.V."/>
            <person name="Master E.R."/>
        </authorList>
    </citation>
    <scope>NUCLEOTIDE SEQUENCE [LARGE SCALE GENOMIC DNA]</scope>
    <source>
        <strain evidence="2 3">HHB-10118-sp</strain>
    </source>
</reference>
<proteinExistence type="predicted"/>
<accession>K5VPU4</accession>
<dbReference type="InParanoid" id="K5VPU4"/>
<dbReference type="AlphaFoldDB" id="K5VPU4"/>
<dbReference type="HOGENOM" id="CLU_2559028_0_0_1"/>
<name>K5VPU4_PHACS</name>
<evidence type="ECO:0000313" key="2">
    <source>
        <dbReference type="EMBL" id="EKM48604.1"/>
    </source>
</evidence>